<feature type="chain" id="PRO_5045943327" description="Lipoprotein" evidence="1">
    <location>
        <begin position="23"/>
        <end position="164"/>
    </location>
</feature>
<name>A0ABP9N290_9GAMM</name>
<comment type="caution">
    <text evidence="2">The sequence shown here is derived from an EMBL/GenBank/DDBJ whole genome shotgun (WGS) entry which is preliminary data.</text>
</comment>
<protein>
    <recommendedName>
        <fullName evidence="4">Lipoprotein</fullName>
    </recommendedName>
</protein>
<sequence>MKNYLILIILALMITACSRSHSDYSYQAKNTDPIVNFISDFSGDSIAPVHFKVNIDKPDSTKCDDFVSLGYYFPQNGSFFVLASKNEILSEKVPANNLISIMAYYNVGGEGSCYAPIQQFTAEPGKKYLVKYEVKNKFCKLDVTEQTTSQIVESKVVARSCLRK</sequence>
<evidence type="ECO:0000256" key="1">
    <source>
        <dbReference type="SAM" id="SignalP"/>
    </source>
</evidence>
<keyword evidence="3" id="KW-1185">Reference proteome</keyword>
<organism evidence="2 3">
    <name type="scientific">Orbus sasakiae</name>
    <dbReference type="NCBI Taxonomy" id="1078475"/>
    <lineage>
        <taxon>Bacteria</taxon>
        <taxon>Pseudomonadati</taxon>
        <taxon>Pseudomonadota</taxon>
        <taxon>Gammaproteobacteria</taxon>
        <taxon>Orbales</taxon>
        <taxon>Orbaceae</taxon>
        <taxon>Orbus</taxon>
    </lineage>
</organism>
<evidence type="ECO:0000313" key="3">
    <source>
        <dbReference type="Proteomes" id="UP001500171"/>
    </source>
</evidence>
<dbReference type="PROSITE" id="PS51257">
    <property type="entry name" value="PROKAR_LIPOPROTEIN"/>
    <property type="match status" value="1"/>
</dbReference>
<feature type="signal peptide" evidence="1">
    <location>
        <begin position="1"/>
        <end position="22"/>
    </location>
</feature>
<reference evidence="3" key="1">
    <citation type="journal article" date="2019" name="Int. J. Syst. Evol. Microbiol.">
        <title>The Global Catalogue of Microorganisms (GCM) 10K type strain sequencing project: providing services to taxonomists for standard genome sequencing and annotation.</title>
        <authorList>
            <consortium name="The Broad Institute Genomics Platform"/>
            <consortium name="The Broad Institute Genome Sequencing Center for Infectious Disease"/>
            <person name="Wu L."/>
            <person name="Ma J."/>
        </authorList>
    </citation>
    <scope>NUCLEOTIDE SEQUENCE [LARGE SCALE GENOMIC DNA]</scope>
    <source>
        <strain evidence="3">JCM 18050</strain>
    </source>
</reference>
<dbReference type="EMBL" id="BAABHY010000001">
    <property type="protein sequence ID" value="GAA5107314.1"/>
    <property type="molecule type" value="Genomic_DNA"/>
</dbReference>
<keyword evidence="1" id="KW-0732">Signal</keyword>
<evidence type="ECO:0000313" key="2">
    <source>
        <dbReference type="EMBL" id="GAA5107314.1"/>
    </source>
</evidence>
<dbReference type="RefSeq" id="WP_345489124.1">
    <property type="nucleotide sequence ID" value="NZ_BAABHY010000001.1"/>
</dbReference>
<gene>
    <name evidence="2" type="ORF">GCM10023211_08340</name>
</gene>
<dbReference type="Proteomes" id="UP001500171">
    <property type="component" value="Unassembled WGS sequence"/>
</dbReference>
<accession>A0ABP9N290</accession>
<proteinExistence type="predicted"/>
<evidence type="ECO:0008006" key="4">
    <source>
        <dbReference type="Google" id="ProtNLM"/>
    </source>
</evidence>